<keyword evidence="6" id="KW-0479">Metal-binding</keyword>
<dbReference type="AlphaFoldDB" id="A0AA39Y7E3"/>
<protein>
    <recommendedName>
        <fullName evidence="4">Mitochondrial inner membrane protease ATP23</fullName>
    </recommendedName>
    <alternativeName>
        <fullName evidence="3">Mitochondrial inner membrane protease atp23</fullName>
    </alternativeName>
</protein>
<dbReference type="GO" id="GO:0004222">
    <property type="term" value="F:metalloendopeptidase activity"/>
    <property type="evidence" value="ECO:0007669"/>
    <property type="project" value="InterPro"/>
</dbReference>
<comment type="function">
    <text evidence="9">Has a dual role in the assembly of mitochondrial ATPase. Acts as a protease that removes N-terminal residues of mitochondrial ATPase CF(0) subunit 6 at the intermembrane space side. Also involved in the correct assembly of the membrane-embedded ATPase CF(0) particle, probably mediating association of subunit 6 with the subunit 9 ring.</text>
</comment>
<evidence type="ECO:0000256" key="6">
    <source>
        <dbReference type="ARBA" id="ARBA00022723"/>
    </source>
</evidence>
<gene>
    <name evidence="11" type="ORF">B0T16DRAFT_412102</name>
</gene>
<accession>A0AA39Y7E3</accession>
<dbReference type="InterPro" id="IPR019165">
    <property type="entry name" value="Peptidase_M76_ATP23"/>
</dbReference>
<evidence type="ECO:0000256" key="1">
    <source>
        <dbReference type="ARBA" id="ARBA00004137"/>
    </source>
</evidence>
<comment type="similarity">
    <text evidence="2">Belongs to the peptidase M76 family.</text>
</comment>
<keyword evidence="7" id="KW-0378">Hydrolase</keyword>
<dbReference type="GO" id="GO:0033615">
    <property type="term" value="P:mitochondrial proton-transporting ATP synthase complex assembly"/>
    <property type="evidence" value="ECO:0007669"/>
    <property type="project" value="TreeGrafter"/>
</dbReference>
<reference evidence="11" key="1">
    <citation type="submission" date="2023-06" db="EMBL/GenBank/DDBJ databases">
        <title>Genome-scale phylogeny and comparative genomics of the fungal order Sordariales.</title>
        <authorList>
            <consortium name="Lawrence Berkeley National Laboratory"/>
            <person name="Hensen N."/>
            <person name="Bonometti L."/>
            <person name="Westerberg I."/>
            <person name="Brannstrom I.O."/>
            <person name="Guillou S."/>
            <person name="Cros-Aarteil S."/>
            <person name="Calhoun S."/>
            <person name="Haridas S."/>
            <person name="Kuo A."/>
            <person name="Mondo S."/>
            <person name="Pangilinan J."/>
            <person name="Riley R."/>
            <person name="Labutti K."/>
            <person name="Andreopoulos B."/>
            <person name="Lipzen A."/>
            <person name="Chen C."/>
            <person name="Yanf M."/>
            <person name="Daum C."/>
            <person name="Ng V."/>
            <person name="Clum A."/>
            <person name="Steindorff A."/>
            <person name="Ohm R."/>
            <person name="Martin F."/>
            <person name="Silar P."/>
            <person name="Natvig D."/>
            <person name="Lalanne C."/>
            <person name="Gautier V."/>
            <person name="Ament-Velasquez S.L."/>
            <person name="Kruys A."/>
            <person name="Hutchinson M.I."/>
            <person name="Powell A.J."/>
            <person name="Barry K."/>
            <person name="Miller A.N."/>
            <person name="Grigoriev I.V."/>
            <person name="Debuchy R."/>
            <person name="Gladieux P."/>
            <person name="Thoren M.H."/>
            <person name="Johannesson H."/>
        </authorList>
    </citation>
    <scope>NUCLEOTIDE SEQUENCE</scope>
    <source>
        <strain evidence="11">SMH2532-1</strain>
    </source>
</reference>
<evidence type="ECO:0000256" key="2">
    <source>
        <dbReference type="ARBA" id="ARBA00009915"/>
    </source>
</evidence>
<feature type="compositionally biased region" description="Low complexity" evidence="10">
    <location>
        <begin position="119"/>
        <end position="152"/>
    </location>
</feature>
<keyword evidence="12" id="KW-1185">Reference proteome</keyword>
<evidence type="ECO:0000256" key="4">
    <source>
        <dbReference type="ARBA" id="ARBA00014615"/>
    </source>
</evidence>
<evidence type="ECO:0000256" key="5">
    <source>
        <dbReference type="ARBA" id="ARBA00022670"/>
    </source>
</evidence>
<organism evidence="11 12">
    <name type="scientific">Cercophora newfieldiana</name>
    <dbReference type="NCBI Taxonomy" id="92897"/>
    <lineage>
        <taxon>Eukaryota</taxon>
        <taxon>Fungi</taxon>
        <taxon>Dikarya</taxon>
        <taxon>Ascomycota</taxon>
        <taxon>Pezizomycotina</taxon>
        <taxon>Sordariomycetes</taxon>
        <taxon>Sordariomycetidae</taxon>
        <taxon>Sordariales</taxon>
        <taxon>Lasiosphaeriaceae</taxon>
        <taxon>Cercophora</taxon>
    </lineage>
</organism>
<feature type="region of interest" description="Disordered" evidence="10">
    <location>
        <begin position="104"/>
        <end position="160"/>
    </location>
</feature>
<evidence type="ECO:0000256" key="3">
    <source>
        <dbReference type="ARBA" id="ARBA00014312"/>
    </source>
</evidence>
<dbReference type="GO" id="GO:0046872">
    <property type="term" value="F:metal ion binding"/>
    <property type="evidence" value="ECO:0007669"/>
    <property type="project" value="UniProtKB-KW"/>
</dbReference>
<name>A0AA39Y7E3_9PEZI</name>
<dbReference type="PANTHER" id="PTHR21711:SF0">
    <property type="entry name" value="MITOCHONDRIAL INNER MEMBRANE PROTEASE ATP23 HOMOLOG"/>
    <property type="match status" value="1"/>
</dbReference>
<evidence type="ECO:0000313" key="12">
    <source>
        <dbReference type="Proteomes" id="UP001174936"/>
    </source>
</evidence>
<proteinExistence type="inferred from homology"/>
<dbReference type="Pfam" id="PF09768">
    <property type="entry name" value="Peptidase_M76"/>
    <property type="match status" value="1"/>
</dbReference>
<evidence type="ECO:0000313" key="11">
    <source>
        <dbReference type="EMBL" id="KAK0645870.1"/>
    </source>
</evidence>
<sequence length="389" mass="43601">MISPSRHRSAFCRHCLPLSAPSRQLPLSLSFTAPLPVPEAKSGASAPCHLAQRHPPPIWGVGNASRLVTFSSIETNLAHTESPPNTPRDKATISIRLANRLTPSSRFLTTHRGRAPSLASPRPTPTMSSSTAPPSGSEPSPSASTPQPASLPRFLPNDPARTGYDPTAKWWLNYFRILSGSVTREGLEHYREDRYRANEARDCARCEQWRDWVFTYSPVVRFLSEKITNLNGSLDATNVVCRRCPGRVAEDGSVVRQAGGFSPQHGILLCANELRNRGHLEDTLAHEMVHAWDHLRFKVDWAGKKDLRHSACTEIRAAMLSGECRWTREAMTRGNWTLTEQFQECVRKRAVHSVMARPTCKDDVQAVKVVNEVWDSCFSDKRPFEEVYR</sequence>
<dbReference type="PANTHER" id="PTHR21711">
    <property type="entry name" value="MITOCHONDRIAL INNER MEMBRANE PROTEASE"/>
    <property type="match status" value="1"/>
</dbReference>
<comment type="subcellular location">
    <subcellularLocation>
        <location evidence="1">Mitochondrion inner membrane</location>
        <topology evidence="1">Peripheral membrane protein</topology>
        <orientation evidence="1">Intermembrane side</orientation>
    </subcellularLocation>
</comment>
<keyword evidence="5" id="KW-0645">Protease</keyword>
<dbReference type="GO" id="GO:0034982">
    <property type="term" value="P:mitochondrial protein processing"/>
    <property type="evidence" value="ECO:0007669"/>
    <property type="project" value="TreeGrafter"/>
</dbReference>
<keyword evidence="8" id="KW-0482">Metalloprotease</keyword>
<evidence type="ECO:0000256" key="9">
    <source>
        <dbReference type="ARBA" id="ARBA00025322"/>
    </source>
</evidence>
<comment type="caution">
    <text evidence="11">The sequence shown here is derived from an EMBL/GenBank/DDBJ whole genome shotgun (WGS) entry which is preliminary data.</text>
</comment>
<dbReference type="EMBL" id="JAULSV010000004">
    <property type="protein sequence ID" value="KAK0645870.1"/>
    <property type="molecule type" value="Genomic_DNA"/>
</dbReference>
<evidence type="ECO:0000256" key="8">
    <source>
        <dbReference type="ARBA" id="ARBA00023049"/>
    </source>
</evidence>
<evidence type="ECO:0000256" key="10">
    <source>
        <dbReference type="SAM" id="MobiDB-lite"/>
    </source>
</evidence>
<dbReference type="GO" id="GO:0005743">
    <property type="term" value="C:mitochondrial inner membrane"/>
    <property type="evidence" value="ECO:0007669"/>
    <property type="project" value="UniProtKB-SubCell"/>
</dbReference>
<evidence type="ECO:0000256" key="7">
    <source>
        <dbReference type="ARBA" id="ARBA00022801"/>
    </source>
</evidence>
<dbReference type="Proteomes" id="UP001174936">
    <property type="component" value="Unassembled WGS sequence"/>
</dbReference>